<feature type="compositionally biased region" description="Pro residues" evidence="1">
    <location>
        <begin position="42"/>
        <end position="51"/>
    </location>
</feature>
<dbReference type="RefSeq" id="XP_030988436.1">
    <property type="nucleotide sequence ID" value="XM_031136387.1"/>
</dbReference>
<proteinExistence type="predicted"/>
<accession>A0A507ACY2</accession>
<dbReference type="PANTHER" id="PTHR35567">
    <property type="entry name" value="MALATE DEHYDROGENASE (AFU_ORTHOLOGUE AFUA_2G13800)"/>
    <property type="match status" value="1"/>
</dbReference>
<dbReference type="Proteomes" id="UP000319257">
    <property type="component" value="Unassembled WGS sequence"/>
</dbReference>
<feature type="chain" id="PRO_5021424713" description="Malate dehydrogenase" evidence="2">
    <location>
        <begin position="18"/>
        <end position="280"/>
    </location>
</feature>
<dbReference type="Pfam" id="PF11937">
    <property type="entry name" value="DUF3455"/>
    <property type="match status" value="1"/>
</dbReference>
<feature type="region of interest" description="Disordered" evidence="1">
    <location>
        <begin position="17"/>
        <end position="65"/>
    </location>
</feature>
<sequence length="280" mass="28281">MLSKSFVVAGLLALASAGPCKPRPSNTGAPPPASTTGGPTDPTSPPIPGVPTLPSTGASDLPNPDPSLKLLHVALGHGIQNYTCGNETTSKPSLFGALAVLYDVTSFFPGQPKGLTQEGFNALTTTALWTTDIPLNLENGAAKGPGTPDAPNVLPEAQYGATKDPFPAPSDLTLGSVGPMPFLGHHFFDTAGVPTFDLSAPGLLGKVAKTGGVAAPATADKGILSTGAVDWLQLKNNGNSKGITLVYRVITAGGNPQACSVSGAPGAGSVPYTAFYWFYA</sequence>
<keyword evidence="2" id="KW-0732">Signal</keyword>
<dbReference type="InterPro" id="IPR021851">
    <property type="entry name" value="DUF3455"/>
</dbReference>
<feature type="compositionally biased region" description="Low complexity" evidence="1">
    <location>
        <begin position="17"/>
        <end position="41"/>
    </location>
</feature>
<feature type="signal peptide" evidence="2">
    <location>
        <begin position="1"/>
        <end position="17"/>
    </location>
</feature>
<gene>
    <name evidence="3" type="ORF">E0L32_002221</name>
</gene>
<dbReference type="AlphaFoldDB" id="A0A507ACY2"/>
<keyword evidence="4" id="KW-1185">Reference proteome</keyword>
<dbReference type="OrthoDB" id="1859733at2759"/>
<evidence type="ECO:0000256" key="1">
    <source>
        <dbReference type="SAM" id="MobiDB-lite"/>
    </source>
</evidence>
<dbReference type="InParanoid" id="A0A507ACY2"/>
<reference evidence="3 4" key="1">
    <citation type="submission" date="2019-06" db="EMBL/GenBank/DDBJ databases">
        <title>Draft genome sequence of the filamentous fungus Phialemoniopsis curvata isolated from diesel fuel.</title>
        <authorList>
            <person name="Varaljay V.A."/>
            <person name="Lyon W.J."/>
            <person name="Crouch A.L."/>
            <person name="Drake C.E."/>
            <person name="Hollomon J.M."/>
            <person name="Nadeau L.J."/>
            <person name="Nunn H.S."/>
            <person name="Stevenson B.S."/>
            <person name="Bojanowski C.L."/>
            <person name="Crookes-Goodson W.J."/>
        </authorList>
    </citation>
    <scope>NUCLEOTIDE SEQUENCE [LARGE SCALE GENOMIC DNA]</scope>
    <source>
        <strain evidence="3 4">D216</strain>
    </source>
</reference>
<evidence type="ECO:0000313" key="4">
    <source>
        <dbReference type="Proteomes" id="UP000319257"/>
    </source>
</evidence>
<evidence type="ECO:0000256" key="2">
    <source>
        <dbReference type="SAM" id="SignalP"/>
    </source>
</evidence>
<evidence type="ECO:0008006" key="5">
    <source>
        <dbReference type="Google" id="ProtNLM"/>
    </source>
</evidence>
<comment type="caution">
    <text evidence="3">The sequence shown here is derived from an EMBL/GenBank/DDBJ whole genome shotgun (WGS) entry which is preliminary data.</text>
</comment>
<name>A0A507ACY2_9PEZI</name>
<protein>
    <recommendedName>
        <fullName evidence="5">Malate dehydrogenase</fullName>
    </recommendedName>
</protein>
<dbReference type="EMBL" id="SKBQ01000009">
    <property type="protein sequence ID" value="TPX06725.1"/>
    <property type="molecule type" value="Genomic_DNA"/>
</dbReference>
<evidence type="ECO:0000313" key="3">
    <source>
        <dbReference type="EMBL" id="TPX06725.1"/>
    </source>
</evidence>
<dbReference type="PANTHER" id="PTHR35567:SF3">
    <property type="entry name" value="MALATE DEHYDROGENASE"/>
    <property type="match status" value="1"/>
</dbReference>
<dbReference type="GeneID" id="41969668"/>
<organism evidence="3 4">
    <name type="scientific">Thyridium curvatum</name>
    <dbReference type="NCBI Taxonomy" id="1093900"/>
    <lineage>
        <taxon>Eukaryota</taxon>
        <taxon>Fungi</taxon>
        <taxon>Dikarya</taxon>
        <taxon>Ascomycota</taxon>
        <taxon>Pezizomycotina</taxon>
        <taxon>Sordariomycetes</taxon>
        <taxon>Sordariomycetidae</taxon>
        <taxon>Thyridiales</taxon>
        <taxon>Thyridiaceae</taxon>
        <taxon>Thyridium</taxon>
    </lineage>
</organism>